<dbReference type="PANTHER" id="PTHR10972:SF148">
    <property type="entry name" value="OXYSTEROL-BINDING PROTEIN 9"/>
    <property type="match status" value="1"/>
</dbReference>
<feature type="region of interest" description="Disordered" evidence="2">
    <location>
        <begin position="130"/>
        <end position="165"/>
    </location>
</feature>
<comment type="caution">
    <text evidence="3">The sequence shown here is derived from an EMBL/GenBank/DDBJ whole genome shotgun (WGS) entry which is preliminary data.</text>
</comment>
<evidence type="ECO:0008006" key="5">
    <source>
        <dbReference type="Google" id="ProtNLM"/>
    </source>
</evidence>
<dbReference type="InterPro" id="IPR000648">
    <property type="entry name" value="Oxysterol-bd"/>
</dbReference>
<dbReference type="AlphaFoldDB" id="A0A8S1PAL4"/>
<dbReference type="PANTHER" id="PTHR10972">
    <property type="entry name" value="OXYSTEROL-BINDING PROTEIN-RELATED"/>
    <property type="match status" value="1"/>
</dbReference>
<dbReference type="GO" id="GO:0032934">
    <property type="term" value="F:sterol binding"/>
    <property type="evidence" value="ECO:0007669"/>
    <property type="project" value="TreeGrafter"/>
</dbReference>
<dbReference type="Proteomes" id="UP000688137">
    <property type="component" value="Unassembled WGS sequence"/>
</dbReference>
<dbReference type="OMA" id="KWAREIH"/>
<feature type="compositionally biased region" description="Polar residues" evidence="2">
    <location>
        <begin position="35"/>
        <end position="45"/>
    </location>
</feature>
<accession>A0A8S1PAL4</accession>
<protein>
    <recommendedName>
        <fullName evidence="5">Oxysterol-binding protein</fullName>
    </recommendedName>
</protein>
<dbReference type="PROSITE" id="PS01013">
    <property type="entry name" value="OSBP"/>
    <property type="match status" value="1"/>
</dbReference>
<dbReference type="Pfam" id="PF01237">
    <property type="entry name" value="Oxysterol_BP"/>
    <property type="match status" value="1"/>
</dbReference>
<reference evidence="3" key="1">
    <citation type="submission" date="2021-01" db="EMBL/GenBank/DDBJ databases">
        <authorList>
            <consortium name="Genoscope - CEA"/>
            <person name="William W."/>
        </authorList>
    </citation>
    <scope>NUCLEOTIDE SEQUENCE</scope>
</reference>
<evidence type="ECO:0000256" key="1">
    <source>
        <dbReference type="RuleBase" id="RU003844"/>
    </source>
</evidence>
<feature type="compositionally biased region" description="Acidic residues" evidence="2">
    <location>
        <begin position="140"/>
        <end position="162"/>
    </location>
</feature>
<organism evidence="3 4">
    <name type="scientific">Paramecium primaurelia</name>
    <dbReference type="NCBI Taxonomy" id="5886"/>
    <lineage>
        <taxon>Eukaryota</taxon>
        <taxon>Sar</taxon>
        <taxon>Alveolata</taxon>
        <taxon>Ciliophora</taxon>
        <taxon>Intramacronucleata</taxon>
        <taxon>Oligohymenophorea</taxon>
        <taxon>Peniculida</taxon>
        <taxon>Parameciidae</taxon>
        <taxon>Paramecium</taxon>
    </lineage>
</organism>
<evidence type="ECO:0000256" key="2">
    <source>
        <dbReference type="SAM" id="MobiDB-lite"/>
    </source>
</evidence>
<evidence type="ECO:0000313" key="3">
    <source>
        <dbReference type="EMBL" id="CAD8099753.1"/>
    </source>
</evidence>
<sequence>MICCSSSKKKDENKKPIEVSEQLIPDNHQGDRQTDQSCRTNQQQEVELEIEERPKKNSVGYQVQDENVSASICPSFVVGKTPFTLFVISLLEKQQNMKKESQQQEEIKIDFQEDLSVIVSYPQIEAEVKNNEKDKSQLEEIPDQPEVIQEEDEEEEDREMSEEEAKNAAIYKWAKEIHDYNTDNTEELILKAVSNFKPLQSKEESRSTLAHKDGGKVCKNKKLIRTLRAIGKELIKQIGKQILSGNLNLTTVSFPIKAMIPKSALEKVLMSSCLFPLYINRAVLEKDPIERMKLIICATLGNFYLNCSFLKPLNPILGETISGFYQDGTTAYVEQISHHPPISYFLTIGPNNSYKFYGYYNYEAKAGVNSLSLKNKGKRFLRFADGELIEYNFAGEEYSGSFWGPMKVECKGKITFLDKKNDISACVELDSVRWKASDYLSGEIKNKGKKVCKIYGSYMGYIEFGEIRYWDVNYIRPYECKVFKPNQFLLSDASFRPDLRQLKRNKVQEAQKEKDDLEMQQRQDAKLRKPKK</sequence>
<dbReference type="GO" id="GO:0005829">
    <property type="term" value="C:cytosol"/>
    <property type="evidence" value="ECO:0007669"/>
    <property type="project" value="TreeGrafter"/>
</dbReference>
<dbReference type="GO" id="GO:0016020">
    <property type="term" value="C:membrane"/>
    <property type="evidence" value="ECO:0007669"/>
    <property type="project" value="TreeGrafter"/>
</dbReference>
<dbReference type="FunFam" id="2.40.160.120:FF:000019">
    <property type="entry name" value="Oxysterol binding protein, putative"/>
    <property type="match status" value="1"/>
</dbReference>
<comment type="similarity">
    <text evidence="1">Belongs to the OSBP family.</text>
</comment>
<proteinExistence type="inferred from homology"/>
<dbReference type="EMBL" id="CAJJDM010000113">
    <property type="protein sequence ID" value="CAD8099753.1"/>
    <property type="molecule type" value="Genomic_DNA"/>
</dbReference>
<evidence type="ECO:0000313" key="4">
    <source>
        <dbReference type="Proteomes" id="UP000688137"/>
    </source>
</evidence>
<gene>
    <name evidence="3" type="ORF">PPRIM_AZ9-3.1.T1100123</name>
</gene>
<feature type="compositionally biased region" description="Basic and acidic residues" evidence="2">
    <location>
        <begin position="8"/>
        <end position="18"/>
    </location>
</feature>
<dbReference type="InterPro" id="IPR018494">
    <property type="entry name" value="Oxysterol-bd_CS"/>
</dbReference>
<name>A0A8S1PAL4_PARPR</name>
<keyword evidence="4" id="KW-1185">Reference proteome</keyword>
<feature type="region of interest" description="Disordered" evidence="2">
    <location>
        <begin position="506"/>
        <end position="532"/>
    </location>
</feature>
<feature type="region of interest" description="Disordered" evidence="2">
    <location>
        <begin position="1"/>
        <end position="47"/>
    </location>
</feature>